<evidence type="ECO:0000256" key="15">
    <source>
        <dbReference type="ARBA" id="ARBA00041979"/>
    </source>
</evidence>
<keyword evidence="8" id="KW-0460">Magnesium</keyword>
<comment type="similarity">
    <text evidence="2">Belongs to the Nudix hydrolase family.</text>
</comment>
<dbReference type="PROSITE" id="PS00893">
    <property type="entry name" value="NUDIX_BOX"/>
    <property type="match status" value="1"/>
</dbReference>
<dbReference type="FunFam" id="3.90.79.10:FF:000014">
    <property type="entry name" value="8-oxo-dGTP diphosphatase MutT"/>
    <property type="match status" value="1"/>
</dbReference>
<dbReference type="Pfam" id="PF02581">
    <property type="entry name" value="TMP-TENI"/>
    <property type="match status" value="1"/>
</dbReference>
<dbReference type="InterPro" id="IPR020476">
    <property type="entry name" value="Nudix_hydrolase"/>
</dbReference>
<dbReference type="EMBL" id="RBXL01000001">
    <property type="protein sequence ID" value="RKT43457.1"/>
    <property type="molecule type" value="Genomic_DNA"/>
</dbReference>
<dbReference type="SUPFAM" id="SSF55811">
    <property type="entry name" value="Nudix"/>
    <property type="match status" value="1"/>
</dbReference>
<keyword evidence="19" id="KW-1185">Reference proteome</keyword>
<evidence type="ECO:0000256" key="12">
    <source>
        <dbReference type="ARBA" id="ARBA00038905"/>
    </source>
</evidence>
<comment type="caution">
    <text evidence="18">The sequence shown here is derived from an EMBL/GenBank/DDBJ whole genome shotgun (WGS) entry which is preliminary data.</text>
</comment>
<evidence type="ECO:0000256" key="4">
    <source>
        <dbReference type="ARBA" id="ARBA00022705"/>
    </source>
</evidence>
<evidence type="ECO:0000256" key="13">
    <source>
        <dbReference type="ARBA" id="ARBA00040794"/>
    </source>
</evidence>
<dbReference type="GO" id="GO:0035539">
    <property type="term" value="F:8-oxo-7,8-dihydrodeoxyguanosine triphosphate pyrophosphatase activity"/>
    <property type="evidence" value="ECO:0007669"/>
    <property type="project" value="UniProtKB-EC"/>
</dbReference>
<dbReference type="InterPro" id="IPR015797">
    <property type="entry name" value="NUDIX_hydrolase-like_dom_sf"/>
</dbReference>
<dbReference type="GO" id="GO:0044716">
    <property type="term" value="F:8-oxo-GDP phosphatase activity"/>
    <property type="evidence" value="ECO:0007669"/>
    <property type="project" value="TreeGrafter"/>
</dbReference>
<dbReference type="GO" id="GO:0009228">
    <property type="term" value="P:thiamine biosynthetic process"/>
    <property type="evidence" value="ECO:0007669"/>
    <property type="project" value="UniProtKB-KW"/>
</dbReference>
<evidence type="ECO:0000313" key="18">
    <source>
        <dbReference type="EMBL" id="RKT43457.1"/>
    </source>
</evidence>
<dbReference type="EC" id="3.6.1.55" evidence="12"/>
<evidence type="ECO:0000256" key="5">
    <source>
        <dbReference type="ARBA" id="ARBA00022723"/>
    </source>
</evidence>
<evidence type="ECO:0000256" key="14">
    <source>
        <dbReference type="ARBA" id="ARBA00041592"/>
    </source>
</evidence>
<dbReference type="Pfam" id="PF14815">
    <property type="entry name" value="NUDIX_4"/>
    <property type="match status" value="1"/>
</dbReference>
<dbReference type="GO" id="GO:0006281">
    <property type="term" value="P:DNA repair"/>
    <property type="evidence" value="ECO:0007669"/>
    <property type="project" value="UniProtKB-KW"/>
</dbReference>
<dbReference type="InterPro" id="IPR013785">
    <property type="entry name" value="Aldolase_TIM"/>
</dbReference>
<feature type="domain" description="Nudix hydrolase" evidence="17">
    <location>
        <begin position="5"/>
        <end position="132"/>
    </location>
</feature>
<dbReference type="InterPro" id="IPR029119">
    <property type="entry name" value="MutY_C"/>
</dbReference>
<gene>
    <name evidence="18" type="ORF">BDD21_0792</name>
</gene>
<reference evidence="18 19" key="1">
    <citation type="submission" date="2018-10" db="EMBL/GenBank/DDBJ databases">
        <title>Genomic Encyclopedia of Archaeal and Bacterial Type Strains, Phase II (KMG-II): from individual species to whole genera.</title>
        <authorList>
            <person name="Goeker M."/>
        </authorList>
    </citation>
    <scope>NUCLEOTIDE SEQUENCE [LARGE SCALE GENOMIC DNA]</scope>
    <source>
        <strain evidence="18 19">DSM 235</strain>
    </source>
</reference>
<evidence type="ECO:0000256" key="2">
    <source>
        <dbReference type="ARBA" id="ARBA00005582"/>
    </source>
</evidence>
<dbReference type="Gene3D" id="3.20.20.70">
    <property type="entry name" value="Aldolase class I"/>
    <property type="match status" value="1"/>
</dbReference>
<dbReference type="PROSITE" id="PS51462">
    <property type="entry name" value="NUDIX"/>
    <property type="match status" value="1"/>
</dbReference>
<dbReference type="PANTHER" id="PTHR47707">
    <property type="entry name" value="8-OXO-DGTP DIPHOSPHATASE"/>
    <property type="match status" value="1"/>
</dbReference>
<dbReference type="GO" id="GO:0008413">
    <property type="term" value="F:8-oxo-7,8-dihydroguanosine triphosphate pyrophosphatase activity"/>
    <property type="evidence" value="ECO:0007669"/>
    <property type="project" value="TreeGrafter"/>
</dbReference>
<dbReference type="InterPro" id="IPR020084">
    <property type="entry name" value="NUDIX_hydrolase_CS"/>
</dbReference>
<evidence type="ECO:0000256" key="10">
    <source>
        <dbReference type="ARBA" id="ARBA00035861"/>
    </source>
</evidence>
<keyword evidence="7" id="KW-0378">Hydrolase</keyword>
<dbReference type="InterPro" id="IPR036206">
    <property type="entry name" value="ThiamineP_synth_sf"/>
</dbReference>
<accession>A0A495V552</accession>
<dbReference type="InterPro" id="IPR047127">
    <property type="entry name" value="MutT-like"/>
</dbReference>
<evidence type="ECO:0000256" key="6">
    <source>
        <dbReference type="ARBA" id="ARBA00022763"/>
    </source>
</evidence>
<dbReference type="PRINTS" id="PR00502">
    <property type="entry name" value="NUDIXFAMILY"/>
</dbReference>
<dbReference type="CDD" id="cd03425">
    <property type="entry name" value="NUDIX_MutT_NudA_like"/>
    <property type="match status" value="1"/>
</dbReference>
<keyword evidence="9" id="KW-0234">DNA repair</keyword>
<evidence type="ECO:0000256" key="8">
    <source>
        <dbReference type="ARBA" id="ARBA00022842"/>
    </source>
</evidence>
<comment type="catalytic activity">
    <reaction evidence="10">
        <text>8-oxo-dGTP + H2O = 8-oxo-dGMP + diphosphate + H(+)</text>
        <dbReference type="Rhea" id="RHEA:31575"/>
        <dbReference type="ChEBI" id="CHEBI:15377"/>
        <dbReference type="ChEBI" id="CHEBI:15378"/>
        <dbReference type="ChEBI" id="CHEBI:33019"/>
        <dbReference type="ChEBI" id="CHEBI:63224"/>
        <dbReference type="ChEBI" id="CHEBI:77896"/>
        <dbReference type="EC" id="3.6.1.55"/>
    </reaction>
</comment>
<evidence type="ECO:0000259" key="17">
    <source>
        <dbReference type="PROSITE" id="PS51462"/>
    </source>
</evidence>
<evidence type="ECO:0000256" key="11">
    <source>
        <dbReference type="ARBA" id="ARBA00036904"/>
    </source>
</evidence>
<sequence>MSVDPIHVMVGAISDPAGRVLVTKRPDHVHQGGLWEFPGGKLEPGESPEQGLARELAEELGIEVSDSRPLIRIRHHYGDRHVLLDVRCVRSYTGIPAGLEGQPLAWQRPETMDPACFPAADRPIIAALRLPGRMLITGPDPLRPEVFLARLARAVAGGIRLVQLRAHELDHADYRNLARDAFRLCEQSGARLLLNRDPGETLGIPRHGLHLRSQTLAGLSGRPGLPDDLVGASCHDAEDLLRAARIGLDYALLSPVQPTASHPEAVPLGWRRFAELADAATLPVYALGGLTGADLDLAREHGAQGVAAIRGFWPID</sequence>
<dbReference type="PANTHER" id="PTHR47707:SF1">
    <property type="entry name" value="NUDIX HYDROLASE FAMILY PROTEIN"/>
    <property type="match status" value="1"/>
</dbReference>
<evidence type="ECO:0000256" key="9">
    <source>
        <dbReference type="ARBA" id="ARBA00023204"/>
    </source>
</evidence>
<dbReference type="NCBIfam" id="NF006530">
    <property type="entry name" value="PRK08999.1"/>
    <property type="match status" value="1"/>
</dbReference>
<dbReference type="GO" id="GO:0044715">
    <property type="term" value="F:8-oxo-dGDP phosphatase activity"/>
    <property type="evidence" value="ECO:0007669"/>
    <property type="project" value="TreeGrafter"/>
</dbReference>
<evidence type="ECO:0000256" key="1">
    <source>
        <dbReference type="ARBA" id="ARBA00001946"/>
    </source>
</evidence>
<dbReference type="SUPFAM" id="SSF51391">
    <property type="entry name" value="Thiamin phosphate synthase"/>
    <property type="match status" value="1"/>
</dbReference>
<evidence type="ECO:0000256" key="7">
    <source>
        <dbReference type="ARBA" id="ARBA00022801"/>
    </source>
</evidence>
<proteinExistence type="inferred from homology"/>
<keyword evidence="4" id="KW-0235">DNA replication</keyword>
<dbReference type="GO" id="GO:0006260">
    <property type="term" value="P:DNA replication"/>
    <property type="evidence" value="ECO:0007669"/>
    <property type="project" value="UniProtKB-KW"/>
</dbReference>
<evidence type="ECO:0000313" key="19">
    <source>
        <dbReference type="Proteomes" id="UP000274556"/>
    </source>
</evidence>
<name>A0A495V552_9GAMM</name>
<keyword evidence="5" id="KW-0479">Metal-binding</keyword>
<dbReference type="CDD" id="cd00564">
    <property type="entry name" value="TMP_TenI"/>
    <property type="match status" value="1"/>
</dbReference>
<dbReference type="Gene3D" id="3.90.79.10">
    <property type="entry name" value="Nucleoside Triphosphate Pyrophosphohydrolase"/>
    <property type="match status" value="1"/>
</dbReference>
<evidence type="ECO:0000256" key="3">
    <source>
        <dbReference type="ARBA" id="ARBA00022457"/>
    </source>
</evidence>
<keyword evidence="3" id="KW-0515">Mutator protein</keyword>
<dbReference type="AlphaFoldDB" id="A0A495V552"/>
<organism evidence="18 19">
    <name type="scientific">Thiocapsa rosea</name>
    <dbReference type="NCBI Taxonomy" id="69360"/>
    <lineage>
        <taxon>Bacteria</taxon>
        <taxon>Pseudomonadati</taxon>
        <taxon>Pseudomonadota</taxon>
        <taxon>Gammaproteobacteria</taxon>
        <taxon>Chromatiales</taxon>
        <taxon>Chromatiaceae</taxon>
        <taxon>Thiocapsa</taxon>
    </lineage>
</organism>
<comment type="cofactor">
    <cofactor evidence="1">
        <name>Mg(2+)</name>
        <dbReference type="ChEBI" id="CHEBI:18420"/>
    </cofactor>
</comment>
<dbReference type="GO" id="GO:0046872">
    <property type="term" value="F:metal ion binding"/>
    <property type="evidence" value="ECO:0007669"/>
    <property type="project" value="UniProtKB-KW"/>
</dbReference>
<dbReference type="Proteomes" id="UP000274556">
    <property type="component" value="Unassembled WGS sequence"/>
</dbReference>
<evidence type="ECO:0000256" key="16">
    <source>
        <dbReference type="ARBA" id="ARBA00042798"/>
    </source>
</evidence>
<comment type="catalytic activity">
    <reaction evidence="11">
        <text>8-oxo-GTP + H2O = 8-oxo-GMP + diphosphate + H(+)</text>
        <dbReference type="Rhea" id="RHEA:67616"/>
        <dbReference type="ChEBI" id="CHEBI:15377"/>
        <dbReference type="ChEBI" id="CHEBI:15378"/>
        <dbReference type="ChEBI" id="CHEBI:33019"/>
        <dbReference type="ChEBI" id="CHEBI:143553"/>
        <dbReference type="ChEBI" id="CHEBI:145694"/>
    </reaction>
</comment>
<keyword evidence="6" id="KW-0227">DNA damage</keyword>
<protein>
    <recommendedName>
        <fullName evidence="13">8-oxo-dGTP diphosphatase</fullName>
        <ecNumber evidence="12">3.6.1.55</ecNumber>
    </recommendedName>
    <alternativeName>
        <fullName evidence="16">7,8-dihydro-8-oxoguanine-triphosphatase</fullName>
    </alternativeName>
    <alternativeName>
        <fullName evidence="15">Mutator protein MutT</fullName>
    </alternativeName>
    <alternativeName>
        <fullName evidence="14">dGTP pyrophosphohydrolase</fullName>
    </alternativeName>
</protein>
<dbReference type="InterPro" id="IPR000086">
    <property type="entry name" value="NUDIX_hydrolase_dom"/>
</dbReference>
<dbReference type="InterPro" id="IPR022998">
    <property type="entry name" value="ThiamineP_synth_TenI"/>
</dbReference>